<evidence type="ECO:0000313" key="1">
    <source>
        <dbReference type="EMBL" id="JAH85351.1"/>
    </source>
</evidence>
<organism evidence="1">
    <name type="scientific">Anguilla anguilla</name>
    <name type="common">European freshwater eel</name>
    <name type="synonym">Muraena anguilla</name>
    <dbReference type="NCBI Taxonomy" id="7936"/>
    <lineage>
        <taxon>Eukaryota</taxon>
        <taxon>Metazoa</taxon>
        <taxon>Chordata</taxon>
        <taxon>Craniata</taxon>
        <taxon>Vertebrata</taxon>
        <taxon>Euteleostomi</taxon>
        <taxon>Actinopterygii</taxon>
        <taxon>Neopterygii</taxon>
        <taxon>Teleostei</taxon>
        <taxon>Anguilliformes</taxon>
        <taxon>Anguillidae</taxon>
        <taxon>Anguilla</taxon>
    </lineage>
</organism>
<protein>
    <submittedName>
        <fullName evidence="1">Uncharacterized protein</fullName>
    </submittedName>
</protein>
<accession>A0A0E9W4X7</accession>
<name>A0A0E9W4X7_ANGAN</name>
<sequence>MNPFYTIYTFLKKRTKKKCNIYNKSHRLLWSRAAKIYSMRVRKTGSLGNTLPSRHGHTP</sequence>
<reference evidence="1" key="2">
    <citation type="journal article" date="2015" name="Fish Shellfish Immunol.">
        <title>Early steps in the European eel (Anguilla anguilla)-Vibrio vulnificus interaction in the gills: Role of the RtxA13 toxin.</title>
        <authorList>
            <person name="Callol A."/>
            <person name="Pajuelo D."/>
            <person name="Ebbesson L."/>
            <person name="Teles M."/>
            <person name="MacKenzie S."/>
            <person name="Amaro C."/>
        </authorList>
    </citation>
    <scope>NUCLEOTIDE SEQUENCE</scope>
</reference>
<reference evidence="1" key="1">
    <citation type="submission" date="2014-11" db="EMBL/GenBank/DDBJ databases">
        <authorList>
            <person name="Amaro Gonzalez C."/>
        </authorList>
    </citation>
    <scope>NUCLEOTIDE SEQUENCE</scope>
</reference>
<dbReference type="EMBL" id="GBXM01023226">
    <property type="protein sequence ID" value="JAH85351.1"/>
    <property type="molecule type" value="Transcribed_RNA"/>
</dbReference>
<proteinExistence type="predicted"/>
<dbReference type="AlphaFoldDB" id="A0A0E9W4X7"/>